<feature type="domain" description="Outer membrane channel protein CpnT-like N-terminal" evidence="2">
    <location>
        <begin position="136"/>
        <end position="269"/>
    </location>
</feature>
<evidence type="ECO:0000259" key="2">
    <source>
        <dbReference type="Pfam" id="PF25547"/>
    </source>
</evidence>
<evidence type="ECO:0000313" key="3">
    <source>
        <dbReference type="EMBL" id="TGN63878.1"/>
    </source>
</evidence>
<dbReference type="AlphaFoldDB" id="A0A4Z1CER8"/>
<name>A0A4Z1CER8_9ACTN</name>
<organism evidence="3 4">
    <name type="scientific">Nocardioides eburneiflavus</name>
    <dbReference type="NCBI Taxonomy" id="2518372"/>
    <lineage>
        <taxon>Bacteria</taxon>
        <taxon>Bacillati</taxon>
        <taxon>Actinomycetota</taxon>
        <taxon>Actinomycetes</taxon>
        <taxon>Propionibacteriales</taxon>
        <taxon>Nocardioidaceae</taxon>
        <taxon>Nocardioides</taxon>
    </lineage>
</organism>
<evidence type="ECO:0000259" key="1">
    <source>
        <dbReference type="Pfam" id="PF18431"/>
    </source>
</evidence>
<proteinExistence type="predicted"/>
<comment type="caution">
    <text evidence="3">The sequence shown here is derived from an EMBL/GenBank/DDBJ whole genome shotgun (WGS) entry which is preliminary data.</text>
</comment>
<dbReference type="OrthoDB" id="3765013at2"/>
<dbReference type="Proteomes" id="UP000297496">
    <property type="component" value="Unassembled WGS sequence"/>
</dbReference>
<protein>
    <submittedName>
        <fullName evidence="3">Uncharacterized protein</fullName>
    </submittedName>
</protein>
<gene>
    <name evidence="3" type="ORF">EXE59_07880</name>
</gene>
<evidence type="ECO:0000313" key="4">
    <source>
        <dbReference type="Proteomes" id="UP000297496"/>
    </source>
</evidence>
<keyword evidence="4" id="KW-1185">Reference proteome</keyword>
<accession>A0A4Z1CER8</accession>
<dbReference type="InterPro" id="IPR041436">
    <property type="entry name" value="RNAse_A_bac"/>
</dbReference>
<dbReference type="EMBL" id="SRRO01000001">
    <property type="protein sequence ID" value="TGN63878.1"/>
    <property type="molecule type" value="Genomic_DNA"/>
</dbReference>
<dbReference type="CDD" id="cd20684">
    <property type="entry name" value="CdiA-CT_Yk_RNaseA-like"/>
    <property type="match status" value="1"/>
</dbReference>
<dbReference type="Pfam" id="PF18431">
    <property type="entry name" value="RNAse_A_bac"/>
    <property type="match status" value="1"/>
</dbReference>
<dbReference type="Pfam" id="PF25547">
    <property type="entry name" value="WXG100_2"/>
    <property type="match status" value="1"/>
</dbReference>
<reference evidence="3 4" key="1">
    <citation type="submission" date="2019-04" db="EMBL/GenBank/DDBJ databases">
        <title>Three New Species of Nocardioides, Nocardioides euryhalodurans sp. nov., Nocardioides seonyuensis sp. nov. and Nocardioides eburneoflavus sp. nov. Isolated from Soil.</title>
        <authorList>
            <person name="Roh S.G."/>
            <person name="Lee C."/>
            <person name="Kim M.-K."/>
            <person name="Kim S.B."/>
        </authorList>
    </citation>
    <scope>NUCLEOTIDE SEQUENCE [LARGE SCALE GENOMIC DNA]</scope>
    <source>
        <strain evidence="3 4">MMS17-SY213</strain>
    </source>
</reference>
<dbReference type="InterPro" id="IPR057746">
    <property type="entry name" value="CpnT-like_N"/>
</dbReference>
<feature type="domain" description="Bacterial CdiA-CT RNAse A" evidence="1">
    <location>
        <begin position="360"/>
        <end position="467"/>
    </location>
</feature>
<sequence length="468" mass="48944">MRISVECGGYAEAAVVCRTANQIAALSTESLAGKLGACAGMAGDDATSRGFAGAYDPAAREAVAALTDLTHALIGLGRLVDASGRAHERAEASAVGAAGLRTNAYTGGGLDEDSFVRVSPEPPPSSLGGSVEPGLGDIYEWILDQVEGFVWPGADVGLIRDAAASWRRTSGSVADLTAHLDVVAGLLDRQLSPEIPLALAAIAELRTLVEDTADQLLALADACDDYATAVEDTRDRTRALLTEIGQLVVEEVALTAIVAGITGGFGGGVKAAAALARIRAQAPRFHALLVSLRAVAGAAASRMRAAEDRLARAREGFDRFLGLPVRDERGEAVPPLGWGRSSLDDVSQRGWLRAHEVPPGHTLAQHVGKTVDEMQARIVSESKKRVSTFADEASAERLIAEAITRKHEALSDWATSGSKDAFVIDLDLGKPTGRSLSHTGDLTTCTGIKAVLIPHGKDGWQLLTAYPR</sequence>
<dbReference type="RefSeq" id="WP_135838410.1">
    <property type="nucleotide sequence ID" value="NZ_SRRO01000001.1"/>
</dbReference>